<evidence type="ECO:0000313" key="7">
    <source>
        <dbReference type="EMBL" id="ESU40458.1"/>
    </source>
</evidence>
<comment type="subcellular location">
    <subcellularLocation>
        <location evidence="1">Cell membrane</location>
        <topology evidence="1">Multi-pass membrane protein</topology>
    </subcellularLocation>
</comment>
<dbReference type="AlphaFoldDB" id="V6TN97"/>
<keyword evidence="5" id="KW-0472">Membrane</keyword>
<feature type="transmembrane region" description="Helical" evidence="5">
    <location>
        <begin position="234"/>
        <end position="258"/>
    </location>
</feature>
<feature type="transmembrane region" description="Helical" evidence="5">
    <location>
        <begin position="354"/>
        <end position="374"/>
    </location>
</feature>
<feature type="transmembrane region" description="Helical" evidence="5">
    <location>
        <begin position="323"/>
        <end position="342"/>
    </location>
</feature>
<dbReference type="SUPFAM" id="SSF103473">
    <property type="entry name" value="MFS general substrate transporter"/>
    <property type="match status" value="1"/>
</dbReference>
<dbReference type="InterPro" id="IPR036259">
    <property type="entry name" value="MFS_trans_sf"/>
</dbReference>
<gene>
    <name evidence="7" type="ORF">GSB_155223</name>
</gene>
<feature type="domain" description="Major facilitator superfamily (MFS) profile" evidence="6">
    <location>
        <begin position="111"/>
        <end position="555"/>
    </location>
</feature>
<dbReference type="InterPro" id="IPR011701">
    <property type="entry name" value="MFS"/>
</dbReference>
<evidence type="ECO:0000256" key="3">
    <source>
        <dbReference type="ARBA" id="ARBA00022475"/>
    </source>
</evidence>
<dbReference type="Pfam" id="PF07690">
    <property type="entry name" value="MFS_1"/>
    <property type="match status" value="1"/>
</dbReference>
<feature type="compositionally biased region" description="Polar residues" evidence="4">
    <location>
        <begin position="59"/>
        <end position="71"/>
    </location>
</feature>
<dbReference type="GO" id="GO:0022857">
    <property type="term" value="F:transmembrane transporter activity"/>
    <property type="evidence" value="ECO:0007669"/>
    <property type="project" value="InterPro"/>
</dbReference>
<dbReference type="VEuPathDB" id="GiardiaDB:DHA2_151663"/>
<keyword evidence="5" id="KW-0812">Transmembrane</keyword>
<dbReference type="PROSITE" id="PS50850">
    <property type="entry name" value="MFS"/>
    <property type="match status" value="1"/>
</dbReference>
<dbReference type="EMBL" id="AHHH01000222">
    <property type="protein sequence ID" value="ESU40458.1"/>
    <property type="molecule type" value="Genomic_DNA"/>
</dbReference>
<feature type="region of interest" description="Disordered" evidence="4">
    <location>
        <begin position="1"/>
        <end position="21"/>
    </location>
</feature>
<feature type="transmembrane region" description="Helical" evidence="5">
    <location>
        <begin position="296"/>
        <end position="317"/>
    </location>
</feature>
<evidence type="ECO:0000256" key="5">
    <source>
        <dbReference type="SAM" id="Phobius"/>
    </source>
</evidence>
<dbReference type="GO" id="GO:0005886">
    <property type="term" value="C:plasma membrane"/>
    <property type="evidence" value="ECO:0007669"/>
    <property type="project" value="UniProtKB-SubCell"/>
</dbReference>
<dbReference type="InterPro" id="IPR020846">
    <property type="entry name" value="MFS_dom"/>
</dbReference>
<dbReference type="VEuPathDB" id="GiardiaDB:GL50581_2457"/>
<evidence type="ECO:0000313" key="8">
    <source>
        <dbReference type="Proteomes" id="UP000018040"/>
    </source>
</evidence>
<dbReference type="VEuPathDB" id="GiardiaDB:QR46_3169"/>
<keyword evidence="3" id="KW-1003">Cell membrane</keyword>
<accession>V6TN97</accession>
<feature type="transmembrane region" description="Helical" evidence="5">
    <location>
        <begin position="534"/>
        <end position="560"/>
    </location>
</feature>
<sequence>MSELGPEKVSDNAERSAEQDANMASLLPVDVTAIPSVQIGIGLLPESSAEQEQEKGVPSVSQNAGSANETSEATDDAKGLIGDAAPSASPQRRRRCKARIFKMHATPMKTMIFYYSLTAALPTMDAATSTVAMPVIAQEYGIDISLTQWIMVAMNLGCAVSGTISGKFLERFGSINMFLCWALLATLSSLLSAFMPEFYSLLVMRFVTGVALTGMNVTKGYLFRLLPFPEKVKLGLFLTIMLFDLGAIVTPLVAGFVIEHMDWRICYVICALLSAITFFSMVFVDDPFTRAPKRKTDFGGIFLLSFAYIVSSLSASVLGQQAFLIGSALLLLGCSLFGLFIFLEKRIAHPLIPLGVLTGPLKPLLSIHLLITFYRNATRMLVPFIYSIIYGRSSVFVGVLNAVFGVMDILTATLLPVLDKRYTTRRIFSVCFITITICTAAFPFVTYNSLYPSVVLFVVAFAFLNVITSMAWAVILTTAPVSQLSVISVLPNLSKTLACSVGTCIVSALHSIMLQGDYGALYPVAADPYYTRSYARATSVCMGVMFISIFLTMLICVLGLSNYEADRGKRGFSEKRLVTFKDEHS</sequence>
<dbReference type="Proteomes" id="UP000018040">
    <property type="component" value="Unassembled WGS sequence"/>
</dbReference>
<dbReference type="PANTHER" id="PTHR43271">
    <property type="entry name" value="BLL2771 PROTEIN"/>
    <property type="match status" value="1"/>
</dbReference>
<dbReference type="VEuPathDB" id="GiardiaDB:GL50803_0017305"/>
<feature type="transmembrane region" description="Helical" evidence="5">
    <location>
        <begin position="264"/>
        <end position="284"/>
    </location>
</feature>
<feature type="transmembrane region" description="Helical" evidence="5">
    <location>
        <begin position="149"/>
        <end position="169"/>
    </location>
</feature>
<feature type="region of interest" description="Disordered" evidence="4">
    <location>
        <begin position="45"/>
        <end position="94"/>
    </location>
</feature>
<evidence type="ECO:0000256" key="4">
    <source>
        <dbReference type="SAM" id="MobiDB-lite"/>
    </source>
</evidence>
<dbReference type="PANTHER" id="PTHR43271:SF2">
    <property type="entry name" value="BLL2771 PROTEIN"/>
    <property type="match status" value="1"/>
</dbReference>
<evidence type="ECO:0000256" key="1">
    <source>
        <dbReference type="ARBA" id="ARBA00004651"/>
    </source>
</evidence>
<name>V6TN97_GIAIN</name>
<feature type="transmembrane region" description="Helical" evidence="5">
    <location>
        <begin position="453"/>
        <end position="475"/>
    </location>
</feature>
<keyword evidence="5" id="KW-1133">Transmembrane helix</keyword>
<feature type="transmembrane region" description="Helical" evidence="5">
    <location>
        <begin position="394"/>
        <end position="415"/>
    </location>
</feature>
<feature type="transmembrane region" description="Helical" evidence="5">
    <location>
        <begin position="176"/>
        <end position="195"/>
    </location>
</feature>
<dbReference type="Gene3D" id="1.20.1250.20">
    <property type="entry name" value="MFS general substrate transporter like domains"/>
    <property type="match status" value="2"/>
</dbReference>
<keyword evidence="2" id="KW-0813">Transport</keyword>
<organism evidence="7 8">
    <name type="scientific">Giardia intestinalis</name>
    <name type="common">Giardia lamblia</name>
    <dbReference type="NCBI Taxonomy" id="5741"/>
    <lineage>
        <taxon>Eukaryota</taxon>
        <taxon>Metamonada</taxon>
        <taxon>Diplomonadida</taxon>
        <taxon>Hexamitidae</taxon>
        <taxon>Giardiinae</taxon>
        <taxon>Giardia</taxon>
    </lineage>
</organism>
<feature type="transmembrane region" description="Helical" evidence="5">
    <location>
        <begin position="112"/>
        <end position="137"/>
    </location>
</feature>
<feature type="transmembrane region" description="Helical" evidence="5">
    <location>
        <begin position="427"/>
        <end position="447"/>
    </location>
</feature>
<proteinExistence type="predicted"/>
<evidence type="ECO:0000259" key="6">
    <source>
        <dbReference type="PROSITE" id="PS50850"/>
    </source>
</evidence>
<reference evidence="7 8" key="2">
    <citation type="journal article" date="2013" name="Genome Biol. Evol.">
        <title>Genome sequencing of Giardia lamblia genotypes A2 and B isolates (DH and GS) and comparative analysis with the genomes of genotypes A1 and E (WB and Pig).</title>
        <authorList>
            <person name="Adam R.D."/>
            <person name="Dahlstrom E.W."/>
            <person name="Martens C.A."/>
            <person name="Bruno D.P."/>
            <person name="Barbian K.D."/>
            <person name="Ricklefs S.M."/>
            <person name="Hernandez M.M."/>
            <person name="Narla N.P."/>
            <person name="Patel R.B."/>
            <person name="Porcella S.F."/>
            <person name="Nash T.E."/>
        </authorList>
    </citation>
    <scope>NUCLEOTIDE SEQUENCE [LARGE SCALE GENOMIC DNA]</scope>
    <source>
        <strain evidence="7 8">GS</strain>
    </source>
</reference>
<comment type="caution">
    <text evidence="7">The sequence shown here is derived from an EMBL/GenBank/DDBJ whole genome shotgun (WGS) entry which is preliminary data.</text>
</comment>
<evidence type="ECO:0000256" key="2">
    <source>
        <dbReference type="ARBA" id="ARBA00022448"/>
    </source>
</evidence>
<dbReference type="OrthoDB" id="5296287at2759"/>
<reference evidence="8" key="1">
    <citation type="submission" date="2012-02" db="EMBL/GenBank/DDBJ databases">
        <title>Genome sequencing of Giardia lamblia Genotypes A2 and B isolates (DH and GS) and comparative analysis with the genomes of Genotypes A1 and E (WB and Pig).</title>
        <authorList>
            <person name="Adam R."/>
            <person name="Dahlstrom E."/>
            <person name="Martens C."/>
            <person name="Bruno D."/>
            <person name="Barbian K."/>
            <person name="Porcella S.F."/>
            <person name="Nash T."/>
        </authorList>
    </citation>
    <scope>NUCLEOTIDE SEQUENCE</scope>
    <source>
        <strain evidence="8">GS</strain>
    </source>
</reference>
<protein>
    <submittedName>
        <fullName evidence="7">Transporter, MFS superfamily</fullName>
    </submittedName>
</protein>
<feature type="compositionally biased region" description="Basic and acidic residues" evidence="4">
    <location>
        <begin position="1"/>
        <end position="18"/>
    </location>
</feature>